<keyword evidence="7" id="KW-0670">Pyruvate</keyword>
<protein>
    <recommendedName>
        <fullName evidence="5">oxaloacetate tautomerase</fullName>
        <ecNumber evidence="5">5.3.2.2</ecNumber>
    </recommendedName>
    <alternativeName>
        <fullName evidence="3">Fumarylacetoacetate hydrolase domain-containing protein 1</fullName>
    </alternativeName>
</protein>
<organism evidence="7 8">
    <name type="scientific">Paragonimus westermani</name>
    <dbReference type="NCBI Taxonomy" id="34504"/>
    <lineage>
        <taxon>Eukaryota</taxon>
        <taxon>Metazoa</taxon>
        <taxon>Spiralia</taxon>
        <taxon>Lophotrochozoa</taxon>
        <taxon>Platyhelminthes</taxon>
        <taxon>Trematoda</taxon>
        <taxon>Digenea</taxon>
        <taxon>Plagiorchiida</taxon>
        <taxon>Troglotremata</taxon>
        <taxon>Troglotrematidae</taxon>
        <taxon>Paragonimus</taxon>
    </lineage>
</organism>
<dbReference type="AlphaFoldDB" id="A0A5J4NJ96"/>
<dbReference type="PANTHER" id="PTHR11820">
    <property type="entry name" value="ACYLPYRUVASE"/>
    <property type="match status" value="1"/>
</dbReference>
<gene>
    <name evidence="7" type="ORF">DEA37_0010313</name>
</gene>
<evidence type="ECO:0000256" key="4">
    <source>
        <dbReference type="ARBA" id="ARBA00044911"/>
    </source>
</evidence>
<sequence>MSLKLAYKAQLLERIVREKVLLKAAKTTSISPDSTRDVNVSWASHVPTRLSLKRTLLKASSDPPLLLFCVPHSLDNKCKTTLSRFLDYGIPVLHHPLLQALIAFTDSILGFVVALDMTDRYLQNALKSRQLPWTLSKCFDTSCPVGPLLPCSMLPSGIFSPNSPDFKAVAPSVQLWLRVNQTERQRAGIDGMIHSPAELISFISYHMRLEPGDLILTGTPAGVGPVKSGDLITAGIEGICEVDFHVA</sequence>
<evidence type="ECO:0000256" key="2">
    <source>
        <dbReference type="ARBA" id="ARBA00022723"/>
    </source>
</evidence>
<name>A0A5J4NJ96_9TREM</name>
<keyword evidence="8" id="KW-1185">Reference proteome</keyword>
<reference evidence="7 8" key="1">
    <citation type="journal article" date="2019" name="Gigascience">
        <title>Whole-genome sequence of the oriental lung fluke Paragonimus westermani.</title>
        <authorList>
            <person name="Oey H."/>
            <person name="Zakrzewski M."/>
            <person name="Narain K."/>
            <person name="Devi K.R."/>
            <person name="Agatsuma T."/>
            <person name="Nawaratna S."/>
            <person name="Gobert G.N."/>
            <person name="Jones M.K."/>
            <person name="Ragan M.A."/>
            <person name="McManus D.P."/>
            <person name="Krause L."/>
        </authorList>
    </citation>
    <scope>NUCLEOTIDE SEQUENCE [LARGE SCALE GENOMIC DNA]</scope>
    <source>
        <strain evidence="7 8">IND2009</strain>
    </source>
</reference>
<accession>A0A5J4NJ96</accession>
<evidence type="ECO:0000313" key="7">
    <source>
        <dbReference type="EMBL" id="KAA3675501.1"/>
    </source>
</evidence>
<dbReference type="InterPro" id="IPR011234">
    <property type="entry name" value="Fumarylacetoacetase-like_C"/>
</dbReference>
<dbReference type="GO" id="GO:0046872">
    <property type="term" value="F:metal ion binding"/>
    <property type="evidence" value="ECO:0007669"/>
    <property type="project" value="UniProtKB-KW"/>
</dbReference>
<dbReference type="EC" id="5.3.2.2" evidence="5"/>
<evidence type="ECO:0000256" key="5">
    <source>
        <dbReference type="ARBA" id="ARBA00044973"/>
    </source>
</evidence>
<keyword evidence="2" id="KW-0479">Metal-binding</keyword>
<evidence type="ECO:0000313" key="8">
    <source>
        <dbReference type="Proteomes" id="UP000324629"/>
    </source>
</evidence>
<dbReference type="PANTHER" id="PTHR11820:SF7">
    <property type="entry name" value="ACYLPYRUVASE FAHD1, MITOCHONDRIAL"/>
    <property type="match status" value="1"/>
</dbReference>
<dbReference type="Proteomes" id="UP000324629">
    <property type="component" value="Unassembled WGS sequence"/>
</dbReference>
<evidence type="ECO:0000259" key="6">
    <source>
        <dbReference type="Pfam" id="PF01557"/>
    </source>
</evidence>
<dbReference type="Pfam" id="PF01557">
    <property type="entry name" value="FAA_hydrolase"/>
    <property type="match status" value="1"/>
</dbReference>
<dbReference type="EMBL" id="QNGE01002485">
    <property type="protein sequence ID" value="KAA3675501.1"/>
    <property type="molecule type" value="Genomic_DNA"/>
</dbReference>
<evidence type="ECO:0000256" key="3">
    <source>
        <dbReference type="ARBA" id="ARBA00042340"/>
    </source>
</evidence>
<keyword evidence="7" id="KW-0378">Hydrolase</keyword>
<dbReference type="SUPFAM" id="SSF56529">
    <property type="entry name" value="FAH"/>
    <property type="match status" value="1"/>
</dbReference>
<feature type="domain" description="Fumarylacetoacetase-like C-terminal" evidence="6">
    <location>
        <begin position="106"/>
        <end position="246"/>
    </location>
</feature>
<comment type="similarity">
    <text evidence="1">Belongs to the FAH family.</text>
</comment>
<evidence type="ECO:0000256" key="1">
    <source>
        <dbReference type="ARBA" id="ARBA00010211"/>
    </source>
</evidence>
<proteinExistence type="inferred from homology"/>
<dbReference type="GO" id="GO:0018773">
    <property type="term" value="F:acetylpyruvate hydrolase activity"/>
    <property type="evidence" value="ECO:0007669"/>
    <property type="project" value="TreeGrafter"/>
</dbReference>
<dbReference type="InterPro" id="IPR036663">
    <property type="entry name" value="Fumarylacetoacetase_C_sf"/>
</dbReference>
<dbReference type="GO" id="GO:0050163">
    <property type="term" value="F:oxaloacetate tautomerase activity"/>
    <property type="evidence" value="ECO:0007669"/>
    <property type="project" value="UniProtKB-EC"/>
</dbReference>
<dbReference type="Gene3D" id="3.90.850.10">
    <property type="entry name" value="Fumarylacetoacetase-like, C-terminal domain"/>
    <property type="match status" value="1"/>
</dbReference>
<comment type="caution">
    <text evidence="7">The sequence shown here is derived from an EMBL/GenBank/DDBJ whole genome shotgun (WGS) entry which is preliminary data.</text>
</comment>
<comment type="catalytic activity">
    <reaction evidence="4">
        <text>oxaloacetate = enol-oxaloacetate</text>
        <dbReference type="Rhea" id="RHEA:16021"/>
        <dbReference type="ChEBI" id="CHEBI:16452"/>
        <dbReference type="ChEBI" id="CHEBI:17479"/>
        <dbReference type="EC" id="5.3.2.2"/>
    </reaction>
    <physiologicalReaction direction="right-to-left" evidence="4">
        <dbReference type="Rhea" id="RHEA:16023"/>
    </physiologicalReaction>
</comment>